<dbReference type="Proteomes" id="UP000563094">
    <property type="component" value="Unassembled WGS sequence"/>
</dbReference>
<dbReference type="Gene3D" id="2.60.40.4070">
    <property type="match status" value="1"/>
</dbReference>
<dbReference type="GO" id="GO:0004553">
    <property type="term" value="F:hydrolase activity, hydrolyzing O-glycosyl compounds"/>
    <property type="evidence" value="ECO:0007669"/>
    <property type="project" value="InterPro"/>
</dbReference>
<dbReference type="InterPro" id="IPR006047">
    <property type="entry name" value="GH13_cat_dom"/>
</dbReference>
<comment type="similarity">
    <text evidence="1">Belongs to the glycosyl hydrolase 13 family.</text>
</comment>
<dbReference type="InterPro" id="IPR032522">
    <property type="entry name" value="DUF4961"/>
</dbReference>
<feature type="signal peptide" evidence="2">
    <location>
        <begin position="1"/>
        <end position="21"/>
    </location>
</feature>
<name>A0A839GDW9_9BACT</name>
<dbReference type="Pfam" id="PF02922">
    <property type="entry name" value="CBM_48"/>
    <property type="match status" value="1"/>
</dbReference>
<accession>A0A839GDW9</accession>
<dbReference type="SUPFAM" id="SSF81296">
    <property type="entry name" value="E set domains"/>
    <property type="match status" value="1"/>
</dbReference>
<dbReference type="Pfam" id="PF00128">
    <property type="entry name" value="Alpha-amylase"/>
    <property type="match status" value="1"/>
</dbReference>
<sequence length="942" mass="105167">MKTTFRILGLLLQLLAYTAKAQVVTWSPAYPTHNEAVTITFDASKGTGGLAGFTGDVYAHTGVLTNLSTSVGDWRYVKAGWTTNLAAAKMQPLGNNRYQITLTPRTYYNVPASEEIKALMFVFRSPDGSREGKDTGAKDIQVPIYAAGSLNVTFNQPVLGSNGLFVDQNQTVQVSGTASLTADLALYVNGVKIKEEAQATTISASFNGTTAGPNTVKLVAVSGATTAETSFNFVVRPPVQTQELPANAKDGVTYLSPTSVLLNLYAPGKQNVYAIGDFNNWQVGATPMKRTPDGTRYWVQLDNLTPRQEYAYQYLVDESIRIGDPYTQKVLDPNEDRFISAETYPNLKPYPTGKTSGMVSVFQTDQTPYVWQVQNFQKPKKTDLVVYELLVRDFIEKHDYQTLTDTLAYLSRLGVNAIELLPIQEYEGNLSWGYNSVYYFAPDKYYGSREMLKRFIDAAHARGMAVILDIALNHSFGQSPMVQLYYNQATGKTTPNSPWFNPDPTHDYNVGHDFNHESAATKYFVDRVTEFWLREYNIDGYRFDLSKGFTQRQTLGNVNAWGQYDQSRVDILKRMADHVWSVKNDAYVILEHLADNSEETVLANYGMMLWGNLHYNYKQAALGYTSNGNFNWISYKQRGWNSPHVVGYMESHDEERLMYEALTNGNRVSTAPGAYSIRNTNTALQRMELAAAFFFTVPGPKMLWQFGEVGYDISINQNGRTGNKPILWNYYSVAERRELYNVYAGLIKLKINQPVFETENFTLNLGDNLKTIHLQDANMKVAVLGNFGITAGTIDPRFQQTGTWYDYITGEALNVTNVNQAITLQPGEYRLYTSSRLNSNGILLSVKEDVGAVAQRLNAFPNPVAANQITLQYELKSATDVRVQLYDQVGRLVKEKHLGKQAAGSQQISQSLADKGGRLAPGLYLIRLITGATASTAQLIVK</sequence>
<dbReference type="RefSeq" id="WP_182513224.1">
    <property type="nucleotide sequence ID" value="NZ_JACJIQ010000009.1"/>
</dbReference>
<dbReference type="NCBIfam" id="TIGR04183">
    <property type="entry name" value="Por_Secre_tail"/>
    <property type="match status" value="1"/>
</dbReference>
<dbReference type="InterPro" id="IPR013783">
    <property type="entry name" value="Ig-like_fold"/>
</dbReference>
<dbReference type="SUPFAM" id="SSF51445">
    <property type="entry name" value="(Trans)glycosidases"/>
    <property type="match status" value="1"/>
</dbReference>
<dbReference type="AlphaFoldDB" id="A0A839GDW9"/>
<keyword evidence="5" id="KW-1185">Reference proteome</keyword>
<dbReference type="Pfam" id="PF13860">
    <property type="entry name" value="FlgD_ig"/>
    <property type="match status" value="1"/>
</dbReference>
<dbReference type="EMBL" id="JACJIQ010000009">
    <property type="protein sequence ID" value="MBA9077794.1"/>
    <property type="molecule type" value="Genomic_DNA"/>
</dbReference>
<dbReference type="Gene3D" id="3.20.20.80">
    <property type="entry name" value="Glycosidases"/>
    <property type="match status" value="1"/>
</dbReference>
<proteinExistence type="inferred from homology"/>
<dbReference type="Gene3D" id="2.60.40.10">
    <property type="entry name" value="Immunoglobulins"/>
    <property type="match status" value="1"/>
</dbReference>
<evidence type="ECO:0000256" key="2">
    <source>
        <dbReference type="SAM" id="SignalP"/>
    </source>
</evidence>
<evidence type="ECO:0000259" key="3">
    <source>
        <dbReference type="SMART" id="SM00642"/>
    </source>
</evidence>
<gene>
    <name evidence="4" type="ORF">FHS90_002513</name>
</gene>
<dbReference type="SMART" id="SM00642">
    <property type="entry name" value="Aamy"/>
    <property type="match status" value="1"/>
</dbReference>
<dbReference type="CDD" id="cd11350">
    <property type="entry name" value="AmyAc_4"/>
    <property type="match status" value="1"/>
</dbReference>
<dbReference type="InterPro" id="IPR017853">
    <property type="entry name" value="GH"/>
</dbReference>
<dbReference type="InterPro" id="IPR004193">
    <property type="entry name" value="Glyco_hydro_13_N"/>
</dbReference>
<protein>
    <submittedName>
        <fullName evidence="4">1,4-alpha-glucan branching enzyme</fullName>
    </submittedName>
</protein>
<dbReference type="InterPro" id="IPR026444">
    <property type="entry name" value="Secre_tail"/>
</dbReference>
<feature type="domain" description="Glycosyl hydrolase family 13 catalytic" evidence="3">
    <location>
        <begin position="388"/>
        <end position="750"/>
    </location>
</feature>
<dbReference type="GO" id="GO:0005975">
    <property type="term" value="P:carbohydrate metabolic process"/>
    <property type="evidence" value="ECO:0007669"/>
    <property type="project" value="InterPro"/>
</dbReference>
<evidence type="ECO:0000313" key="4">
    <source>
        <dbReference type="EMBL" id="MBA9077794.1"/>
    </source>
</evidence>
<dbReference type="InterPro" id="IPR014756">
    <property type="entry name" value="Ig_E-set"/>
</dbReference>
<evidence type="ECO:0000256" key="1">
    <source>
        <dbReference type="ARBA" id="ARBA00008061"/>
    </source>
</evidence>
<comment type="caution">
    <text evidence="4">The sequence shown here is derived from an EMBL/GenBank/DDBJ whole genome shotgun (WGS) entry which is preliminary data.</text>
</comment>
<feature type="chain" id="PRO_5032344938" evidence="2">
    <location>
        <begin position="22"/>
        <end position="942"/>
    </location>
</feature>
<dbReference type="InterPro" id="IPR025965">
    <property type="entry name" value="FlgD/Vpr_Ig-like"/>
</dbReference>
<organism evidence="4 5">
    <name type="scientific">Rufibacter quisquiliarum</name>
    <dbReference type="NCBI Taxonomy" id="1549639"/>
    <lineage>
        <taxon>Bacteria</taxon>
        <taxon>Pseudomonadati</taxon>
        <taxon>Bacteroidota</taxon>
        <taxon>Cytophagia</taxon>
        <taxon>Cytophagales</taxon>
        <taxon>Hymenobacteraceae</taxon>
        <taxon>Rufibacter</taxon>
    </lineage>
</organism>
<dbReference type="PANTHER" id="PTHR43002">
    <property type="entry name" value="GLYCOGEN DEBRANCHING ENZYME"/>
    <property type="match status" value="1"/>
</dbReference>
<dbReference type="Pfam" id="PF16328">
    <property type="entry name" value="DUF4961"/>
    <property type="match status" value="1"/>
</dbReference>
<keyword evidence="2" id="KW-0732">Signal</keyword>
<reference evidence="4 5" key="1">
    <citation type="submission" date="2020-08" db="EMBL/GenBank/DDBJ databases">
        <title>Genomic Encyclopedia of Type Strains, Phase IV (KMG-IV): sequencing the most valuable type-strain genomes for metagenomic binning, comparative biology and taxonomic classification.</title>
        <authorList>
            <person name="Goeker M."/>
        </authorList>
    </citation>
    <scope>NUCLEOTIDE SEQUENCE [LARGE SCALE GENOMIC DNA]</scope>
    <source>
        <strain evidence="4 5">DSM 29854</strain>
    </source>
</reference>
<evidence type="ECO:0000313" key="5">
    <source>
        <dbReference type="Proteomes" id="UP000563094"/>
    </source>
</evidence>